<keyword evidence="1" id="KW-0808">Transferase</keyword>
<sequence>MTQIHAPDPGWPALFELEATRWRAAGVEGLIDIHHIGSTAVAGLPAKPIIDMLPVFSSTERLEQARAPLEALGYDWMGPYGLPARRYCRRDDPESGTRLFHAHCYVIGAADIDRHLAFRDALKGNGALRAGYSAVKGRCAALHPGDAEGYGACKSDWIAKVEARALADATQLGQRPAPSLSAEKDTP</sequence>
<dbReference type="EMBL" id="CVRL01000033">
    <property type="protein sequence ID" value="CRL11647.1"/>
    <property type="molecule type" value="Genomic_DNA"/>
</dbReference>
<keyword evidence="2" id="KW-1185">Reference proteome</keyword>
<evidence type="ECO:0000313" key="1">
    <source>
        <dbReference type="EMBL" id="CRL11647.1"/>
    </source>
</evidence>
<dbReference type="PANTHER" id="PTHR34822:SF1">
    <property type="entry name" value="GRPB FAMILY PROTEIN"/>
    <property type="match status" value="1"/>
</dbReference>
<dbReference type="GO" id="GO:0016301">
    <property type="term" value="F:kinase activity"/>
    <property type="evidence" value="ECO:0007669"/>
    <property type="project" value="UniProtKB-KW"/>
</dbReference>
<dbReference type="SUPFAM" id="SSF81301">
    <property type="entry name" value="Nucleotidyltransferase"/>
    <property type="match status" value="1"/>
</dbReference>
<dbReference type="InterPro" id="IPR043519">
    <property type="entry name" value="NT_sf"/>
</dbReference>
<dbReference type="RefSeq" id="WP_050673638.1">
    <property type="nucleotide sequence ID" value="NZ_CVRL01000033.1"/>
</dbReference>
<organism evidence="1 2">
    <name type="scientific">Phaeobacter italicus</name>
    <dbReference type="NCBI Taxonomy" id="481446"/>
    <lineage>
        <taxon>Bacteria</taxon>
        <taxon>Pseudomonadati</taxon>
        <taxon>Pseudomonadota</taxon>
        <taxon>Alphaproteobacteria</taxon>
        <taxon>Rhodobacterales</taxon>
        <taxon>Roseobacteraceae</taxon>
        <taxon>Phaeobacter</taxon>
    </lineage>
</organism>
<keyword evidence="1" id="KW-0418">Kinase</keyword>
<name>A0A0H5D352_9RHOB</name>
<protein>
    <submittedName>
        <fullName evidence="1">Dephospho-CoA kinase/protein folding accessory domain-containing protein</fullName>
    </submittedName>
</protein>
<dbReference type="PANTHER" id="PTHR34822">
    <property type="entry name" value="GRPB DOMAIN PROTEIN (AFU_ORTHOLOGUE AFUA_1G01530)"/>
    <property type="match status" value="1"/>
</dbReference>
<dbReference type="Pfam" id="PF04229">
    <property type="entry name" value="GrpB"/>
    <property type="match status" value="1"/>
</dbReference>
<evidence type="ECO:0000313" key="2">
    <source>
        <dbReference type="Proteomes" id="UP000043764"/>
    </source>
</evidence>
<dbReference type="AlphaFoldDB" id="A0A0H5D352"/>
<dbReference type="Gene3D" id="3.30.460.10">
    <property type="entry name" value="Beta Polymerase, domain 2"/>
    <property type="match status" value="1"/>
</dbReference>
<proteinExistence type="predicted"/>
<dbReference type="STRING" id="481446.NIT7645_00913"/>
<reference evidence="2" key="1">
    <citation type="submission" date="2015-05" db="EMBL/GenBank/DDBJ databases">
        <authorList>
            <person name="Rodrigo-Torres Lidia"/>
            <person name="Arahal R.David."/>
        </authorList>
    </citation>
    <scope>NUCLEOTIDE SEQUENCE [LARGE SCALE GENOMIC DNA]</scope>
    <source>
        <strain evidence="2">CECT 7321</strain>
    </source>
</reference>
<dbReference type="InterPro" id="IPR007344">
    <property type="entry name" value="GrpB/CoaE"/>
</dbReference>
<gene>
    <name evidence="1" type="ORF">NIT7321_02516</name>
</gene>
<accession>A0A0H5D352</accession>
<dbReference type="Proteomes" id="UP000043764">
    <property type="component" value="Unassembled WGS sequence"/>
</dbReference>